<keyword evidence="9 12" id="KW-0472">Membrane</keyword>
<dbReference type="InterPro" id="IPR000515">
    <property type="entry name" value="MetI-like"/>
</dbReference>
<dbReference type="AlphaFoldDB" id="A0A2P4UH46"/>
<evidence type="ECO:0000256" key="10">
    <source>
        <dbReference type="ARBA" id="ARBA00024202"/>
    </source>
</evidence>
<comment type="similarity">
    <text evidence="10">Belongs to the binding-protein-dependent transport system permease family. OppBC subfamily.</text>
</comment>
<dbReference type="SUPFAM" id="SSF161098">
    <property type="entry name" value="MetI-like"/>
    <property type="match status" value="1"/>
</dbReference>
<comment type="caution">
    <text evidence="14">The sequence shown here is derived from an EMBL/GenBank/DDBJ whole genome shotgun (WGS) entry which is preliminary data.</text>
</comment>
<evidence type="ECO:0000256" key="1">
    <source>
        <dbReference type="ARBA" id="ARBA00004429"/>
    </source>
</evidence>
<dbReference type="PANTHER" id="PTHR43386:SF2">
    <property type="entry name" value="OLIGOPEPTIDE TRANSPORT SYSTEM PERMEASE PROTEIN OPPC"/>
    <property type="match status" value="1"/>
</dbReference>
<dbReference type="GO" id="GO:0055085">
    <property type="term" value="P:transmembrane transport"/>
    <property type="evidence" value="ECO:0007669"/>
    <property type="project" value="InterPro"/>
</dbReference>
<keyword evidence="4" id="KW-0997">Cell inner membrane</keyword>
<name>A0A2P4UH46_9ACTN</name>
<dbReference type="Pfam" id="PF12911">
    <property type="entry name" value="OppC_N"/>
    <property type="match status" value="1"/>
</dbReference>
<gene>
    <name evidence="14" type="primary">gsiD_1</name>
    <name evidence="14" type="ORF">BTM25_30040</name>
</gene>
<evidence type="ECO:0000256" key="9">
    <source>
        <dbReference type="ARBA" id="ARBA00023136"/>
    </source>
</evidence>
<evidence type="ECO:0000256" key="2">
    <source>
        <dbReference type="ARBA" id="ARBA00022448"/>
    </source>
</evidence>
<accession>A0A2P4UH46</accession>
<keyword evidence="8 12" id="KW-1133">Transmembrane helix</keyword>
<evidence type="ECO:0000256" key="5">
    <source>
        <dbReference type="ARBA" id="ARBA00022692"/>
    </source>
</evidence>
<dbReference type="GO" id="GO:0005886">
    <property type="term" value="C:plasma membrane"/>
    <property type="evidence" value="ECO:0007669"/>
    <property type="project" value="UniProtKB-SubCell"/>
</dbReference>
<dbReference type="PANTHER" id="PTHR43386">
    <property type="entry name" value="OLIGOPEPTIDE TRANSPORT SYSTEM PERMEASE PROTEIN APPC"/>
    <property type="match status" value="1"/>
</dbReference>
<dbReference type="PROSITE" id="PS50928">
    <property type="entry name" value="ABC_TM1"/>
    <property type="match status" value="1"/>
</dbReference>
<evidence type="ECO:0000256" key="4">
    <source>
        <dbReference type="ARBA" id="ARBA00022519"/>
    </source>
</evidence>
<keyword evidence="2 12" id="KW-0813">Transport</keyword>
<evidence type="ECO:0000259" key="13">
    <source>
        <dbReference type="PROSITE" id="PS50928"/>
    </source>
</evidence>
<dbReference type="GO" id="GO:0015833">
    <property type="term" value="P:peptide transport"/>
    <property type="evidence" value="ECO:0007669"/>
    <property type="project" value="UniProtKB-KW"/>
</dbReference>
<dbReference type="InterPro" id="IPR025966">
    <property type="entry name" value="OppC_N"/>
</dbReference>
<feature type="transmembrane region" description="Helical" evidence="12">
    <location>
        <begin position="236"/>
        <end position="258"/>
    </location>
</feature>
<organism evidence="14 15">
    <name type="scientific">Actinomadura rubteroloni</name>
    <dbReference type="NCBI Taxonomy" id="1926885"/>
    <lineage>
        <taxon>Bacteria</taxon>
        <taxon>Bacillati</taxon>
        <taxon>Actinomycetota</taxon>
        <taxon>Actinomycetes</taxon>
        <taxon>Streptosporangiales</taxon>
        <taxon>Thermomonosporaceae</taxon>
        <taxon>Actinomadura</taxon>
    </lineage>
</organism>
<dbReference type="Gene3D" id="1.10.3720.10">
    <property type="entry name" value="MetI-like"/>
    <property type="match status" value="1"/>
</dbReference>
<evidence type="ECO:0000256" key="3">
    <source>
        <dbReference type="ARBA" id="ARBA00022475"/>
    </source>
</evidence>
<feature type="transmembrane region" description="Helical" evidence="12">
    <location>
        <begin position="75"/>
        <end position="99"/>
    </location>
</feature>
<sequence>MTRRLPGNRRTTAGAVLLSALFLAAFLGPLVAPWDGERIDYSAFRAPPSAAHWLGTTQSGRDVLALTLQGVRTSLLVGLLVAVLSTGFAAVVGMTAGVLGGWADRLLMFGADLLLVLPSFLAVAALSPSLGGGPGLVPLIAAFLWMITARMVRAMTLSLNRRDYVRAARYLGVGPVRVVVRHILPHLASLLIVDAALNVSLAIVTESGLAYLGFGAQPPRVSLGTLLADARAAAPGYPWLFAAAAGPLVLIVLAVNLLGDGLRDALDPATARCR</sequence>
<feature type="transmembrane region" description="Helical" evidence="12">
    <location>
        <begin position="187"/>
        <end position="216"/>
    </location>
</feature>
<keyword evidence="6" id="KW-0571">Peptide transport</keyword>
<evidence type="ECO:0000313" key="14">
    <source>
        <dbReference type="EMBL" id="POM24375.1"/>
    </source>
</evidence>
<dbReference type="InterPro" id="IPR035906">
    <property type="entry name" value="MetI-like_sf"/>
</dbReference>
<evidence type="ECO:0000256" key="11">
    <source>
        <dbReference type="ARBA" id="ARBA00072251"/>
    </source>
</evidence>
<proteinExistence type="inferred from homology"/>
<dbReference type="InterPro" id="IPR050366">
    <property type="entry name" value="BP-dependent_transpt_permease"/>
</dbReference>
<protein>
    <recommendedName>
        <fullName evidence="11">Oligopeptide transport system permease protein OppC</fullName>
    </recommendedName>
</protein>
<keyword evidence="15" id="KW-1185">Reference proteome</keyword>
<feature type="transmembrane region" description="Helical" evidence="12">
    <location>
        <begin position="12"/>
        <end position="32"/>
    </location>
</feature>
<evidence type="ECO:0000256" key="12">
    <source>
        <dbReference type="RuleBase" id="RU363032"/>
    </source>
</evidence>
<dbReference type="RefSeq" id="WP_103563511.1">
    <property type="nucleotide sequence ID" value="NZ_MTBP01000002.1"/>
</dbReference>
<evidence type="ECO:0000313" key="15">
    <source>
        <dbReference type="Proteomes" id="UP000242367"/>
    </source>
</evidence>
<comment type="subcellular location">
    <subcellularLocation>
        <location evidence="1">Cell inner membrane</location>
        <topology evidence="1">Multi-pass membrane protein</topology>
    </subcellularLocation>
    <subcellularLocation>
        <location evidence="12">Cell membrane</location>
        <topology evidence="12">Multi-pass membrane protein</topology>
    </subcellularLocation>
</comment>
<keyword evidence="3" id="KW-1003">Cell membrane</keyword>
<evidence type="ECO:0000256" key="7">
    <source>
        <dbReference type="ARBA" id="ARBA00022927"/>
    </source>
</evidence>
<evidence type="ECO:0000256" key="8">
    <source>
        <dbReference type="ARBA" id="ARBA00022989"/>
    </source>
</evidence>
<reference evidence="14 15" key="1">
    <citation type="journal article" date="2017" name="Chemistry">
        <title>Isolation, Biosynthesis and Chemical Modifications of Rubterolones A-F: Rare Tropolone Alkaloids from Actinomadura sp. 5-2.</title>
        <authorList>
            <person name="Guo H."/>
            <person name="Benndorf R."/>
            <person name="Leichnitz D."/>
            <person name="Klassen J.L."/>
            <person name="Vollmers J."/>
            <person name="Gorls H."/>
            <person name="Steinacker M."/>
            <person name="Weigel C."/>
            <person name="Dahse H.M."/>
            <person name="Kaster A.K."/>
            <person name="de Beer Z.W."/>
            <person name="Poulsen M."/>
            <person name="Beemelmanns C."/>
        </authorList>
    </citation>
    <scope>NUCLEOTIDE SEQUENCE [LARGE SCALE GENOMIC DNA]</scope>
    <source>
        <strain evidence="14 15">5-2</strain>
    </source>
</reference>
<keyword evidence="7" id="KW-0653">Protein transport</keyword>
<feature type="transmembrane region" description="Helical" evidence="12">
    <location>
        <begin position="132"/>
        <end position="152"/>
    </location>
</feature>
<dbReference type="GO" id="GO:0015031">
    <property type="term" value="P:protein transport"/>
    <property type="evidence" value="ECO:0007669"/>
    <property type="project" value="UniProtKB-KW"/>
</dbReference>
<feature type="transmembrane region" description="Helical" evidence="12">
    <location>
        <begin position="106"/>
        <end position="126"/>
    </location>
</feature>
<feature type="domain" description="ABC transmembrane type-1" evidence="13">
    <location>
        <begin position="75"/>
        <end position="259"/>
    </location>
</feature>
<dbReference type="Proteomes" id="UP000242367">
    <property type="component" value="Unassembled WGS sequence"/>
</dbReference>
<dbReference type="EMBL" id="MTBP01000002">
    <property type="protein sequence ID" value="POM24375.1"/>
    <property type="molecule type" value="Genomic_DNA"/>
</dbReference>
<keyword evidence="5 12" id="KW-0812">Transmembrane</keyword>
<dbReference type="Pfam" id="PF00528">
    <property type="entry name" value="BPD_transp_1"/>
    <property type="match status" value="1"/>
</dbReference>
<evidence type="ECO:0000256" key="6">
    <source>
        <dbReference type="ARBA" id="ARBA00022856"/>
    </source>
</evidence>
<dbReference type="CDD" id="cd06261">
    <property type="entry name" value="TM_PBP2"/>
    <property type="match status" value="1"/>
</dbReference>